<keyword evidence="2" id="KW-0378">Hydrolase</keyword>
<dbReference type="InterPro" id="IPR039743">
    <property type="entry name" value="6GAL/EXGAL"/>
</dbReference>
<dbReference type="EMBL" id="JBBKXX010000003">
    <property type="protein sequence ID" value="MFD3408847.1"/>
    <property type="molecule type" value="Genomic_DNA"/>
</dbReference>
<evidence type="ECO:0000259" key="1">
    <source>
        <dbReference type="Pfam" id="PF14587"/>
    </source>
</evidence>
<gene>
    <name evidence="2" type="ORF">SKC37_09285</name>
</gene>
<dbReference type="InterPro" id="IPR017853">
    <property type="entry name" value="GH"/>
</dbReference>
<dbReference type="PANTHER" id="PTHR42767">
    <property type="entry name" value="ENDO-BETA-1,6-GALACTANASE"/>
    <property type="match status" value="1"/>
</dbReference>
<name>A0ABW6DJH9_9BACT</name>
<dbReference type="Proteomes" id="UP001598019">
    <property type="component" value="Unassembled WGS sequence"/>
</dbReference>
<dbReference type="GO" id="GO:0016787">
    <property type="term" value="F:hydrolase activity"/>
    <property type="evidence" value="ECO:0007669"/>
    <property type="project" value="UniProtKB-KW"/>
</dbReference>
<feature type="domain" description="Endo-beta-1,6-galactanase-like" evidence="1">
    <location>
        <begin position="27"/>
        <end position="389"/>
    </location>
</feature>
<dbReference type="Pfam" id="PF14587">
    <property type="entry name" value="Glyco_hydr_30_2"/>
    <property type="match status" value="1"/>
</dbReference>
<reference evidence="2 3" key="1">
    <citation type="submission" date="2024-03" db="EMBL/GenBank/DDBJ databases">
        <title>Aquirufa genome sequencing.</title>
        <authorList>
            <person name="Pitt A."/>
            <person name="Hahn M.W."/>
        </authorList>
    </citation>
    <scope>NUCLEOTIDE SEQUENCE [LARGE SCALE GENOMIC DNA]</scope>
    <source>
        <strain evidence="2 3">HETE-83D</strain>
    </source>
</reference>
<dbReference type="PANTHER" id="PTHR42767:SF1">
    <property type="entry name" value="ENDO-BETA-1,6-GALACTANASE-LIKE DOMAIN-CONTAINING PROTEIN"/>
    <property type="match status" value="1"/>
</dbReference>
<proteinExistence type="predicted"/>
<organism evidence="2 3">
    <name type="scientific">Aquirufa esocilacus</name>
    <dbReference type="NCBI Taxonomy" id="3096513"/>
    <lineage>
        <taxon>Bacteria</taxon>
        <taxon>Pseudomonadati</taxon>
        <taxon>Bacteroidota</taxon>
        <taxon>Cytophagia</taxon>
        <taxon>Cytophagales</taxon>
        <taxon>Flectobacillaceae</taxon>
        <taxon>Aquirufa</taxon>
    </lineage>
</organism>
<dbReference type="Gene3D" id="3.20.20.80">
    <property type="entry name" value="Glycosidases"/>
    <property type="match status" value="1"/>
</dbReference>
<comment type="caution">
    <text evidence="2">The sequence shown here is derived from an EMBL/GenBank/DDBJ whole genome shotgun (WGS) entry which is preliminary data.</text>
</comment>
<dbReference type="RefSeq" id="WP_377981209.1">
    <property type="nucleotide sequence ID" value="NZ_JBBKXX010000003.1"/>
</dbReference>
<evidence type="ECO:0000313" key="3">
    <source>
        <dbReference type="Proteomes" id="UP001598019"/>
    </source>
</evidence>
<dbReference type="InterPro" id="IPR039514">
    <property type="entry name" value="6GAL-like"/>
</dbReference>
<dbReference type="SUPFAM" id="SSF51445">
    <property type="entry name" value="(Trans)glycosidases"/>
    <property type="match status" value="1"/>
</dbReference>
<evidence type="ECO:0000313" key="2">
    <source>
        <dbReference type="EMBL" id="MFD3408847.1"/>
    </source>
</evidence>
<sequence>MDNKRRRFNLLTLFLISVCLSFQGFSQKIQLDLDKTYQTIHSFGASDCWSIAMVGKYYPESKKKQIAEWLFSREKDSFGNPKGIGLSMWRFNIGAGSTEQGIESKITSEWRRSESFYTAGKFDWTKQAGQQWFLEAAIKYKVPYTLGFLNSSPVQMTKNGLAFGSGNLGDWNFNTEKIAEWTTFITTVANHFQFNYISPFNEPQWDWGPNKSGLASQEGTSINNTDIAWAIKRLSHNFKTTSASAKIIIPEAGQLTYLFQKNTNRPNQDNQLVSFFSPEESTYLGNEFSVEKIISGHSYFTTSPANALIDMRKQLNIQKAKADLDFWQSEYCILGDNAGEIKGNGVDLGMKTALYVAKVIHADLVHANASSWSWWLAVSANDYKDGLIYIFNGENKGENDQNKFDADLYDSKTLWALGNYSQFVRPGMKRFDAAIDQPKCLISGFKDQNSTVLVVINSGDEFNLNVSSFTSNHTLSSYTTSSTQNLKYQNIDSSQVQLSANSITTLVFAAN</sequence>
<protein>
    <submittedName>
        <fullName evidence="2">Glycoside hydrolase</fullName>
    </submittedName>
</protein>
<accession>A0ABW6DJH9</accession>
<keyword evidence="3" id="KW-1185">Reference proteome</keyword>